<dbReference type="AlphaFoldDB" id="A0A1I1BJY4"/>
<dbReference type="RefSeq" id="WP_091675262.1">
    <property type="nucleotide sequence ID" value="NZ_FOKG01000014.1"/>
</dbReference>
<evidence type="ECO:0000313" key="3">
    <source>
        <dbReference type="Proteomes" id="UP000243799"/>
    </source>
</evidence>
<evidence type="ECO:0000256" key="1">
    <source>
        <dbReference type="SAM" id="MobiDB-lite"/>
    </source>
</evidence>
<protein>
    <submittedName>
        <fullName evidence="2">Uncharacterized protein</fullName>
    </submittedName>
</protein>
<proteinExistence type="predicted"/>
<dbReference type="EMBL" id="FOKG01000014">
    <property type="protein sequence ID" value="SFB50062.1"/>
    <property type="molecule type" value="Genomic_DNA"/>
</dbReference>
<evidence type="ECO:0000313" key="2">
    <source>
        <dbReference type="EMBL" id="SFB50062.1"/>
    </source>
</evidence>
<sequence length="283" mass="29492">MSPDALPGGRGSAVLLVTILLVLFAAPQGLAEYSPAQPAADCTVMMVRSDSGSGVSTISRVDLPSATVTELPALPQQVDALGYAQSQSLTYGVARSGSAVTIDRDGKLIDLGAIRFGDPPVRWKGLGGASAGTVVGDRWYIRKSGFLYIVDIERRSPTYLNILRATALAPPDLSALGDFDAHPHEGVLHGVSVSGKGDVTAVRIDIGTGRITPNRDVQLPGADAFGSVVFGPDGSGYLLADRSSGQRQPVPAFPRRPRCDHRDRGGTVVVDLGHGRVPGTTST</sequence>
<organism evidence="2 3">
    <name type="scientific">Amycolatopsis marina</name>
    <dbReference type="NCBI Taxonomy" id="490629"/>
    <lineage>
        <taxon>Bacteria</taxon>
        <taxon>Bacillati</taxon>
        <taxon>Actinomycetota</taxon>
        <taxon>Actinomycetes</taxon>
        <taxon>Pseudonocardiales</taxon>
        <taxon>Pseudonocardiaceae</taxon>
        <taxon>Amycolatopsis</taxon>
    </lineage>
</organism>
<feature type="region of interest" description="Disordered" evidence="1">
    <location>
        <begin position="240"/>
        <end position="283"/>
    </location>
</feature>
<accession>A0A1I1BJY4</accession>
<dbReference type="STRING" id="490629.SAMN05216266_114137"/>
<dbReference type="Proteomes" id="UP000243799">
    <property type="component" value="Unassembled WGS sequence"/>
</dbReference>
<name>A0A1I1BJY4_9PSEU</name>
<gene>
    <name evidence="2" type="ORF">SAMN05216266_114137</name>
</gene>
<reference evidence="3" key="1">
    <citation type="submission" date="2016-10" db="EMBL/GenBank/DDBJ databases">
        <authorList>
            <person name="Varghese N."/>
            <person name="Submissions S."/>
        </authorList>
    </citation>
    <scope>NUCLEOTIDE SEQUENCE [LARGE SCALE GENOMIC DNA]</scope>
    <source>
        <strain evidence="3">CGMCC 4.3568</strain>
    </source>
</reference>
<dbReference type="OrthoDB" id="3386127at2"/>
<keyword evidence="3" id="KW-1185">Reference proteome</keyword>